<dbReference type="AlphaFoldDB" id="A0A317XIE7"/>
<reference evidence="1 2" key="1">
    <citation type="journal article" date="2018" name="Mol. Biol. Evol.">
        <title>Broad Genomic Sampling Reveals a Smut Pathogenic Ancestry of the Fungal Clade Ustilaginomycotina.</title>
        <authorList>
            <person name="Kijpornyongpan T."/>
            <person name="Mondo S.J."/>
            <person name="Barry K."/>
            <person name="Sandor L."/>
            <person name="Lee J."/>
            <person name="Lipzen A."/>
            <person name="Pangilinan J."/>
            <person name="LaButti K."/>
            <person name="Hainaut M."/>
            <person name="Henrissat B."/>
            <person name="Grigoriev I.V."/>
            <person name="Spatafora J.W."/>
            <person name="Aime M.C."/>
        </authorList>
    </citation>
    <scope>NUCLEOTIDE SEQUENCE [LARGE SCALE GENOMIC DNA]</scope>
    <source>
        <strain evidence="1 2">MCA 3645</strain>
    </source>
</reference>
<proteinExistence type="predicted"/>
<sequence length="109" mass="12148">MTRSPRFSDCSTYSLLLQLRYTLASEGEVHQSPHTKSRPLGFQYQIQNPRTFDRLCPRAQAGFPIAVPIAIAIAFMQTLSSPTQSRPALTSTAQEYNTVAVTMNKGKQQ</sequence>
<keyword evidence="2" id="KW-1185">Reference proteome</keyword>
<gene>
    <name evidence="1" type="ORF">BCV70DRAFT_39399</name>
</gene>
<evidence type="ECO:0000313" key="1">
    <source>
        <dbReference type="EMBL" id="PWY98036.1"/>
    </source>
</evidence>
<organism evidence="1 2">
    <name type="scientific">Testicularia cyperi</name>
    <dbReference type="NCBI Taxonomy" id="1882483"/>
    <lineage>
        <taxon>Eukaryota</taxon>
        <taxon>Fungi</taxon>
        <taxon>Dikarya</taxon>
        <taxon>Basidiomycota</taxon>
        <taxon>Ustilaginomycotina</taxon>
        <taxon>Ustilaginomycetes</taxon>
        <taxon>Ustilaginales</taxon>
        <taxon>Anthracoideaceae</taxon>
        <taxon>Testicularia</taxon>
    </lineage>
</organism>
<dbReference type="EMBL" id="KZ819200">
    <property type="protein sequence ID" value="PWY98036.1"/>
    <property type="molecule type" value="Genomic_DNA"/>
</dbReference>
<dbReference type="Proteomes" id="UP000246740">
    <property type="component" value="Unassembled WGS sequence"/>
</dbReference>
<accession>A0A317XIE7</accession>
<name>A0A317XIE7_9BASI</name>
<evidence type="ECO:0000313" key="2">
    <source>
        <dbReference type="Proteomes" id="UP000246740"/>
    </source>
</evidence>
<protein>
    <submittedName>
        <fullName evidence="1">Uncharacterized protein</fullName>
    </submittedName>
</protein>
<dbReference type="InParanoid" id="A0A317XIE7"/>